<keyword evidence="6 7" id="KW-0624">Polysaccharide degradation</keyword>
<evidence type="ECO:0000256" key="7">
    <source>
        <dbReference type="RuleBase" id="RU361174"/>
    </source>
</evidence>
<dbReference type="PROSITE" id="PS51318">
    <property type="entry name" value="TAT"/>
    <property type="match status" value="1"/>
</dbReference>
<organism evidence="10 11">
    <name type="scientific">Phytohabitans aurantiacus</name>
    <dbReference type="NCBI Taxonomy" id="3016789"/>
    <lineage>
        <taxon>Bacteria</taxon>
        <taxon>Bacillati</taxon>
        <taxon>Actinomycetota</taxon>
        <taxon>Actinomycetes</taxon>
        <taxon>Micromonosporales</taxon>
        <taxon>Micromonosporaceae</taxon>
    </lineage>
</organism>
<keyword evidence="4 7" id="KW-0119">Carbohydrate metabolism</keyword>
<evidence type="ECO:0000256" key="5">
    <source>
        <dbReference type="ARBA" id="ARBA00023295"/>
    </source>
</evidence>
<keyword evidence="11" id="KW-1185">Reference proteome</keyword>
<evidence type="ECO:0000256" key="6">
    <source>
        <dbReference type="ARBA" id="ARBA00023326"/>
    </source>
</evidence>
<feature type="signal peptide" evidence="8">
    <location>
        <begin position="1"/>
        <end position="22"/>
    </location>
</feature>
<name>A0ABQ5R927_9ACTN</name>
<dbReference type="SUPFAM" id="SSF49344">
    <property type="entry name" value="CBD9-like"/>
    <property type="match status" value="2"/>
</dbReference>
<dbReference type="InterPro" id="IPR017853">
    <property type="entry name" value="GH"/>
</dbReference>
<dbReference type="EC" id="3.2.1.8" evidence="7"/>
<feature type="domain" description="GH10" evidence="9">
    <location>
        <begin position="344"/>
        <end position="676"/>
    </location>
</feature>
<dbReference type="Pfam" id="PF02018">
    <property type="entry name" value="CBM_4_9"/>
    <property type="match status" value="2"/>
</dbReference>
<dbReference type="Gene3D" id="2.60.120.260">
    <property type="entry name" value="Galactose-binding domain-like"/>
    <property type="match status" value="2"/>
</dbReference>
<dbReference type="SUPFAM" id="SSF49785">
    <property type="entry name" value="Galactose-binding domain-like"/>
    <property type="match status" value="2"/>
</dbReference>
<dbReference type="CDD" id="cd00005">
    <property type="entry name" value="CBM9_like_1"/>
    <property type="match status" value="1"/>
</dbReference>
<dbReference type="Gene3D" id="3.20.20.80">
    <property type="entry name" value="Glycosidases"/>
    <property type="match status" value="1"/>
</dbReference>
<dbReference type="Pfam" id="PF06452">
    <property type="entry name" value="CBM9_1"/>
    <property type="match status" value="1"/>
</dbReference>
<evidence type="ECO:0000256" key="2">
    <source>
        <dbReference type="ARBA" id="ARBA00022737"/>
    </source>
</evidence>
<gene>
    <name evidence="10" type="primary">xynA_4</name>
    <name evidence="10" type="ORF">Pa4123_85490</name>
</gene>
<dbReference type="InterPro" id="IPR001000">
    <property type="entry name" value="GH10_dom"/>
</dbReference>
<evidence type="ECO:0000259" key="9">
    <source>
        <dbReference type="PROSITE" id="PS51760"/>
    </source>
</evidence>
<evidence type="ECO:0000256" key="8">
    <source>
        <dbReference type="SAM" id="SignalP"/>
    </source>
</evidence>
<dbReference type="InterPro" id="IPR006311">
    <property type="entry name" value="TAT_signal"/>
</dbReference>
<dbReference type="InterPro" id="IPR044846">
    <property type="entry name" value="GH10"/>
</dbReference>
<dbReference type="InterPro" id="IPR010502">
    <property type="entry name" value="Carb-bd_dom_fam9"/>
</dbReference>
<reference evidence="10" key="1">
    <citation type="submission" date="2022-12" db="EMBL/GenBank/DDBJ databases">
        <title>New Phytohabitans aurantiacus sp. RD004123 nov., an actinomycete isolated from soil.</title>
        <authorList>
            <person name="Triningsih D.W."/>
            <person name="Harunari E."/>
            <person name="Igarashi Y."/>
        </authorList>
    </citation>
    <scope>NUCLEOTIDE SEQUENCE</scope>
    <source>
        <strain evidence="10">RD004123</strain>
    </source>
</reference>
<dbReference type="InterPro" id="IPR003305">
    <property type="entry name" value="CenC_carb-bd"/>
</dbReference>
<dbReference type="Proteomes" id="UP001144280">
    <property type="component" value="Unassembled WGS sequence"/>
</dbReference>
<comment type="caution">
    <text evidence="10">The sequence shown here is derived from an EMBL/GenBank/DDBJ whole genome shotgun (WGS) entry which is preliminary data.</text>
</comment>
<keyword evidence="3 7" id="KW-0378">Hydrolase</keyword>
<dbReference type="EMBL" id="BSDI01000081">
    <property type="protein sequence ID" value="GLI03271.1"/>
    <property type="molecule type" value="Genomic_DNA"/>
</dbReference>
<proteinExistence type="inferred from homology"/>
<sequence>MRHRRILVAAAGLLGLAASAVAVAPMAAAAAPEVVLSSTFEDGTAQGWFARGSAAIAATTADAHGGAQSLATTNRTATWQGPGRDVRGVLLADATYVVEAYARMAPGAAAASVQMTVQRTPAGGSTAFERVTGATVSADGWVLLRGEYRYSGEVSELQLYLESADATASFLIDDVTVTMIEGPPGGPPDEAGVTSDFEAGTTQGWAARIGSETVAVTDADAHGGTRSLLTSGRTQTWTGPAYNMLGRMGLGKKYAFSVWVKLAPGQSPTNLRLSLERRTGGTPTYQQLAGADGVTADGWRQISVNYTLAHEVEFLTLYLESTSGAASFYLDDFEMKYLAPKPIQTDIPSLKDVYADDFLLGTAFSPNDRFSEKGKLIAKHFNSLTPGNTMKWDATEPQEGQFNFADADIVVATAEANGATVRGHTLIWHQQTPAWVFERPDGTPLTDSAEDKALLLSRIDSHIRAVAGRYTGKISAWDVANEVIDEGQADGLRRSRWFEIAGLDYLRTAFRVAREVAPDAKLYINDYNTEYPRKRVALFNVVKQLRAEGVPIDGVGHQLHMNIERQRIAEIEKTFQQFATLGVEQQVTELDISIYTNFVESYTSVSEETLALQGLRYRDLFDLFRRYRGTLNSVTIWGTSDDGTWLDTFPFPRNDWPLAFDDDLQAKPAYWGMVDPSRIPAVTRKVSVAAAKPTVDGKRDLSWDLLAGTAVDVNSASGLGATFQLAWDSCTLYVLAEVADSTVNKKDTVDVYVNGVRHRIQRGGANTKAIAGGYRVEAGIPLKSTVAVGAKIPVGIVIGDAATGAQAQWLPGEATLLPAVSTVDVRQGTPTVDGVAEAAWSRARQITTNVRVSGTGGATATAKLLWDDRHLYVFATVTDPVLDESSPNTWEQDSIEIFVDPDNSKNTGYNDDDGQYRISFTNKQTLTSNFGGYAIAGNLSSATRTVPGGYVVEAAIELDTVTLSKGSLVGFDLQVNDATGGTRTAAATWHDPTGRSYVDTSRWGVAQLVR</sequence>
<dbReference type="PANTHER" id="PTHR31490">
    <property type="entry name" value="GLYCOSYL HYDROLASE"/>
    <property type="match status" value="1"/>
</dbReference>
<dbReference type="PRINTS" id="PR00134">
    <property type="entry name" value="GLHYDRLASE10"/>
</dbReference>
<keyword evidence="5 7" id="KW-0326">Glycosidase</keyword>
<dbReference type="PANTHER" id="PTHR31490:SF90">
    <property type="entry name" value="ENDO-1,4-BETA-XYLANASE A"/>
    <property type="match status" value="1"/>
</dbReference>
<dbReference type="SMART" id="SM00633">
    <property type="entry name" value="Glyco_10"/>
    <property type="match status" value="1"/>
</dbReference>
<dbReference type="RefSeq" id="WP_281905330.1">
    <property type="nucleotide sequence ID" value="NZ_BSDI01000081.1"/>
</dbReference>
<dbReference type="SUPFAM" id="SSF51445">
    <property type="entry name" value="(Trans)glycosidases"/>
    <property type="match status" value="1"/>
</dbReference>
<comment type="catalytic activity">
    <reaction evidence="7">
        <text>Endohydrolysis of (1-&gt;4)-beta-D-xylosidic linkages in xylans.</text>
        <dbReference type="EC" id="3.2.1.8"/>
    </reaction>
</comment>
<evidence type="ECO:0000256" key="1">
    <source>
        <dbReference type="ARBA" id="ARBA00007495"/>
    </source>
</evidence>
<protein>
    <recommendedName>
        <fullName evidence="7">Beta-xylanase</fullName>
        <ecNumber evidence="7">3.2.1.8</ecNumber>
    </recommendedName>
</protein>
<dbReference type="Pfam" id="PF00331">
    <property type="entry name" value="Glyco_hydro_10"/>
    <property type="match status" value="1"/>
</dbReference>
<accession>A0ABQ5R927</accession>
<evidence type="ECO:0000256" key="3">
    <source>
        <dbReference type="ARBA" id="ARBA00022801"/>
    </source>
</evidence>
<keyword evidence="8" id="KW-0732">Signal</keyword>
<evidence type="ECO:0000313" key="10">
    <source>
        <dbReference type="EMBL" id="GLI03271.1"/>
    </source>
</evidence>
<evidence type="ECO:0000313" key="11">
    <source>
        <dbReference type="Proteomes" id="UP001144280"/>
    </source>
</evidence>
<dbReference type="InterPro" id="IPR008979">
    <property type="entry name" value="Galactose-bd-like_sf"/>
</dbReference>
<dbReference type="Gene3D" id="2.60.40.1190">
    <property type="match status" value="2"/>
</dbReference>
<comment type="similarity">
    <text evidence="1 7">Belongs to the glycosyl hydrolase 10 (cellulase F) family.</text>
</comment>
<keyword evidence="2" id="KW-0677">Repeat</keyword>
<evidence type="ECO:0000256" key="4">
    <source>
        <dbReference type="ARBA" id="ARBA00023277"/>
    </source>
</evidence>
<dbReference type="PROSITE" id="PS51760">
    <property type="entry name" value="GH10_2"/>
    <property type="match status" value="1"/>
</dbReference>
<feature type="chain" id="PRO_5046459468" description="Beta-xylanase" evidence="8">
    <location>
        <begin position="23"/>
        <end position="1010"/>
    </location>
</feature>